<dbReference type="Gene3D" id="2.160.20.10">
    <property type="entry name" value="Single-stranded right-handed beta-helix, Pectin lyase-like"/>
    <property type="match status" value="1"/>
</dbReference>
<keyword evidence="5" id="KW-1185">Reference proteome</keyword>
<dbReference type="InterPro" id="IPR012334">
    <property type="entry name" value="Pectin_lyas_fold"/>
</dbReference>
<dbReference type="OrthoDB" id="1738612at2759"/>
<gene>
    <name evidence="4" type="ORF">Goshw_009532</name>
</gene>
<evidence type="ECO:0000313" key="4">
    <source>
        <dbReference type="EMBL" id="MBA0865149.1"/>
    </source>
</evidence>
<sequence length="192" mass="21720">MGIFSYSIFFSVVIFFVIPTLEAHITEYDEYWKAREFEAIKNLDKAYHLTKRTWSAITMTTSLGPCLSLCKQCDPDWEKNKKNLADCAPRFARGTTSGKGGEFYVVTDPINNVVDPKPRTLHHVATQTGPLWITFKRSMTIKLEQDLIVTSDKIIDARGANMKICNAAGITVQFAKNVIIPSFHIHHIIPTK</sequence>
<organism evidence="4 5">
    <name type="scientific">Gossypium schwendimanii</name>
    <name type="common">Cotton</name>
    <dbReference type="NCBI Taxonomy" id="34291"/>
    <lineage>
        <taxon>Eukaryota</taxon>
        <taxon>Viridiplantae</taxon>
        <taxon>Streptophyta</taxon>
        <taxon>Embryophyta</taxon>
        <taxon>Tracheophyta</taxon>
        <taxon>Spermatophyta</taxon>
        <taxon>Magnoliopsida</taxon>
        <taxon>eudicotyledons</taxon>
        <taxon>Gunneridae</taxon>
        <taxon>Pentapetalae</taxon>
        <taxon>rosids</taxon>
        <taxon>malvids</taxon>
        <taxon>Malvales</taxon>
        <taxon>Malvaceae</taxon>
        <taxon>Malvoideae</taxon>
        <taxon>Gossypium</taxon>
    </lineage>
</organism>
<dbReference type="GO" id="GO:0030570">
    <property type="term" value="F:pectate lyase activity"/>
    <property type="evidence" value="ECO:0007669"/>
    <property type="project" value="InterPro"/>
</dbReference>
<evidence type="ECO:0000256" key="3">
    <source>
        <dbReference type="SAM" id="SignalP"/>
    </source>
</evidence>
<reference evidence="4 5" key="1">
    <citation type="journal article" date="2019" name="Genome Biol. Evol.">
        <title>Insights into the evolution of the New World diploid cottons (Gossypium, subgenus Houzingenia) based on genome sequencing.</title>
        <authorList>
            <person name="Grover C.E."/>
            <person name="Arick M.A. 2nd"/>
            <person name="Thrash A."/>
            <person name="Conover J.L."/>
            <person name="Sanders W.S."/>
            <person name="Peterson D.G."/>
            <person name="Frelichowski J.E."/>
            <person name="Scheffler J.A."/>
            <person name="Scheffler B.E."/>
            <person name="Wendel J.F."/>
        </authorList>
    </citation>
    <scope>NUCLEOTIDE SEQUENCE [LARGE SCALE GENOMIC DNA]</scope>
    <source>
        <strain evidence="4">1</strain>
        <tissue evidence="4">Leaf</tissue>
    </source>
</reference>
<dbReference type="Proteomes" id="UP000593576">
    <property type="component" value="Unassembled WGS sequence"/>
</dbReference>
<dbReference type="SUPFAM" id="SSF51126">
    <property type="entry name" value="Pectin lyase-like"/>
    <property type="match status" value="1"/>
</dbReference>
<evidence type="ECO:0000256" key="2">
    <source>
        <dbReference type="ARBA" id="ARBA00022729"/>
    </source>
</evidence>
<dbReference type="PANTHER" id="PTHR31683:SF208">
    <property type="entry name" value="PECTATE LYASE"/>
    <property type="match status" value="1"/>
</dbReference>
<dbReference type="AlphaFoldDB" id="A0A7J9M3Z1"/>
<evidence type="ECO:0000313" key="5">
    <source>
        <dbReference type="Proteomes" id="UP000593576"/>
    </source>
</evidence>
<evidence type="ECO:0000256" key="1">
    <source>
        <dbReference type="ARBA" id="ARBA00010980"/>
    </source>
</evidence>
<dbReference type="PANTHER" id="PTHR31683">
    <property type="entry name" value="PECTATE LYASE 18-RELATED"/>
    <property type="match status" value="1"/>
</dbReference>
<dbReference type="InterPro" id="IPR018082">
    <property type="entry name" value="AmbAllergen"/>
</dbReference>
<comment type="caution">
    <text evidence="4">The sequence shown here is derived from an EMBL/GenBank/DDBJ whole genome shotgun (WGS) entry which is preliminary data.</text>
</comment>
<name>A0A7J9M3Z1_GOSSC</name>
<feature type="chain" id="PRO_5029502054" description="Pectate lyase" evidence="3">
    <location>
        <begin position="24"/>
        <end position="192"/>
    </location>
</feature>
<accession>A0A7J9M3Z1</accession>
<dbReference type="InterPro" id="IPR045032">
    <property type="entry name" value="PEL"/>
</dbReference>
<comment type="similarity">
    <text evidence="1">Belongs to the polysaccharide lyase 1 family.</text>
</comment>
<feature type="signal peptide" evidence="3">
    <location>
        <begin position="1"/>
        <end position="23"/>
    </location>
</feature>
<evidence type="ECO:0008006" key="6">
    <source>
        <dbReference type="Google" id="ProtNLM"/>
    </source>
</evidence>
<keyword evidence="2 3" id="KW-0732">Signal</keyword>
<dbReference type="InterPro" id="IPR011050">
    <property type="entry name" value="Pectin_lyase_fold/virulence"/>
</dbReference>
<proteinExistence type="inferred from homology"/>
<dbReference type="EMBL" id="JABFAF010000009">
    <property type="protein sequence ID" value="MBA0865149.1"/>
    <property type="molecule type" value="Genomic_DNA"/>
</dbReference>
<dbReference type="PRINTS" id="PR00807">
    <property type="entry name" value="AMBALLERGEN"/>
</dbReference>
<protein>
    <recommendedName>
        <fullName evidence="6">Pectate lyase</fullName>
    </recommendedName>
</protein>